<dbReference type="Pfam" id="PF00560">
    <property type="entry name" value="LRR_1"/>
    <property type="match status" value="7"/>
</dbReference>
<evidence type="ECO:0000313" key="15">
    <source>
        <dbReference type="EMBL" id="KAJ9153040.1"/>
    </source>
</evidence>
<dbReference type="Proteomes" id="UP001174677">
    <property type="component" value="Chromosome 15"/>
</dbReference>
<proteinExistence type="inferred from homology"/>
<keyword evidence="5 12" id="KW-0812">Transmembrane</keyword>
<dbReference type="EMBL" id="JARPOI010000015">
    <property type="protein sequence ID" value="KAJ9153040.1"/>
    <property type="molecule type" value="Genomic_DNA"/>
</dbReference>
<gene>
    <name evidence="15" type="ORF">P3X46_026529</name>
</gene>
<reference evidence="15 16" key="1">
    <citation type="journal article" date="2023" name="Plant Biotechnol. J.">
        <title>Chromosome-level wild Hevea brasiliensis genome provides new tools for genomic-assisted breeding and valuable loci to elevate rubber yield.</title>
        <authorList>
            <person name="Cheng H."/>
            <person name="Song X."/>
            <person name="Hu Y."/>
            <person name="Wu T."/>
            <person name="Yang Q."/>
            <person name="An Z."/>
            <person name="Feng S."/>
            <person name="Deng Z."/>
            <person name="Wu W."/>
            <person name="Zeng X."/>
            <person name="Tu M."/>
            <person name="Wang X."/>
            <person name="Huang H."/>
        </authorList>
    </citation>
    <scope>NUCLEOTIDE SEQUENCE [LARGE SCALE GENOMIC DNA]</scope>
    <source>
        <strain evidence="15">MT/VB/25A 57/8</strain>
    </source>
</reference>
<protein>
    <recommendedName>
        <fullName evidence="14">Leucine-rich repeat-containing N-terminal plant-type domain-containing protein</fullName>
    </recommendedName>
</protein>
<keyword evidence="10" id="KW-0675">Receptor</keyword>
<dbReference type="InterPro" id="IPR001611">
    <property type="entry name" value="Leu-rich_rpt"/>
</dbReference>
<keyword evidence="7" id="KW-0677">Repeat</keyword>
<feature type="transmembrane region" description="Helical" evidence="12">
    <location>
        <begin position="938"/>
        <end position="960"/>
    </location>
</feature>
<dbReference type="SUPFAM" id="SSF52047">
    <property type="entry name" value="RNI-like"/>
    <property type="match status" value="1"/>
</dbReference>
<evidence type="ECO:0000256" key="1">
    <source>
        <dbReference type="ARBA" id="ARBA00004251"/>
    </source>
</evidence>
<dbReference type="SMART" id="SM00365">
    <property type="entry name" value="LRR_SD22"/>
    <property type="match status" value="4"/>
</dbReference>
<evidence type="ECO:0000259" key="14">
    <source>
        <dbReference type="Pfam" id="PF08263"/>
    </source>
</evidence>
<evidence type="ECO:0000256" key="8">
    <source>
        <dbReference type="ARBA" id="ARBA00022989"/>
    </source>
</evidence>
<dbReference type="PANTHER" id="PTHR48063:SF112">
    <property type="entry name" value="RECEPTOR LIKE PROTEIN 30-LIKE"/>
    <property type="match status" value="1"/>
</dbReference>
<feature type="chain" id="PRO_5046225067" description="Leucine-rich repeat-containing N-terminal plant-type domain-containing protein" evidence="13">
    <location>
        <begin position="24"/>
        <end position="988"/>
    </location>
</feature>
<dbReference type="SMART" id="SM00369">
    <property type="entry name" value="LRR_TYP"/>
    <property type="match status" value="7"/>
</dbReference>
<evidence type="ECO:0000256" key="2">
    <source>
        <dbReference type="ARBA" id="ARBA00009592"/>
    </source>
</evidence>
<keyword evidence="8 12" id="KW-1133">Transmembrane helix</keyword>
<evidence type="ECO:0000256" key="6">
    <source>
        <dbReference type="ARBA" id="ARBA00022729"/>
    </source>
</evidence>
<dbReference type="Pfam" id="PF13855">
    <property type="entry name" value="LRR_8"/>
    <property type="match status" value="3"/>
</dbReference>
<dbReference type="InterPro" id="IPR013210">
    <property type="entry name" value="LRR_N_plant-typ"/>
</dbReference>
<dbReference type="InterPro" id="IPR032675">
    <property type="entry name" value="LRR_dom_sf"/>
</dbReference>
<feature type="domain" description="Leucine-rich repeat-containing N-terminal plant-type" evidence="14">
    <location>
        <begin position="38"/>
        <end position="78"/>
    </location>
</feature>
<evidence type="ECO:0000256" key="10">
    <source>
        <dbReference type="ARBA" id="ARBA00023170"/>
    </source>
</evidence>
<comment type="similarity">
    <text evidence="2">Belongs to the RLP family.</text>
</comment>
<evidence type="ECO:0000256" key="3">
    <source>
        <dbReference type="ARBA" id="ARBA00022475"/>
    </source>
</evidence>
<accession>A0ABQ9L019</accession>
<dbReference type="Gene3D" id="3.80.10.10">
    <property type="entry name" value="Ribonuclease Inhibitor"/>
    <property type="match status" value="5"/>
</dbReference>
<dbReference type="Pfam" id="PF08263">
    <property type="entry name" value="LRRNT_2"/>
    <property type="match status" value="1"/>
</dbReference>
<dbReference type="PROSITE" id="PS51450">
    <property type="entry name" value="LRR"/>
    <property type="match status" value="2"/>
</dbReference>
<dbReference type="InterPro" id="IPR046956">
    <property type="entry name" value="RLP23-like"/>
</dbReference>
<comment type="subcellular location">
    <subcellularLocation>
        <location evidence="1">Cell membrane</location>
        <topology evidence="1">Single-pass type I membrane protein</topology>
    </subcellularLocation>
</comment>
<keyword evidence="16" id="KW-1185">Reference proteome</keyword>
<dbReference type="InterPro" id="IPR003591">
    <property type="entry name" value="Leu-rich_rpt_typical-subtyp"/>
</dbReference>
<evidence type="ECO:0000256" key="7">
    <source>
        <dbReference type="ARBA" id="ARBA00022737"/>
    </source>
</evidence>
<keyword evidence="11" id="KW-0325">Glycoprotein</keyword>
<evidence type="ECO:0000256" key="13">
    <source>
        <dbReference type="SAM" id="SignalP"/>
    </source>
</evidence>
<comment type="caution">
    <text evidence="15">The sequence shown here is derived from an EMBL/GenBank/DDBJ whole genome shotgun (WGS) entry which is preliminary data.</text>
</comment>
<dbReference type="PANTHER" id="PTHR48063">
    <property type="entry name" value="LRR RECEPTOR-LIKE KINASE"/>
    <property type="match status" value="1"/>
</dbReference>
<keyword evidence="9 12" id="KW-0472">Membrane</keyword>
<name>A0ABQ9L019_HEVBR</name>
<evidence type="ECO:0000256" key="5">
    <source>
        <dbReference type="ARBA" id="ARBA00022692"/>
    </source>
</evidence>
<evidence type="ECO:0000256" key="9">
    <source>
        <dbReference type="ARBA" id="ARBA00023136"/>
    </source>
</evidence>
<keyword evidence="3" id="KW-1003">Cell membrane</keyword>
<organism evidence="15 16">
    <name type="scientific">Hevea brasiliensis</name>
    <name type="common">Para rubber tree</name>
    <name type="synonym">Siphonia brasiliensis</name>
    <dbReference type="NCBI Taxonomy" id="3981"/>
    <lineage>
        <taxon>Eukaryota</taxon>
        <taxon>Viridiplantae</taxon>
        <taxon>Streptophyta</taxon>
        <taxon>Embryophyta</taxon>
        <taxon>Tracheophyta</taxon>
        <taxon>Spermatophyta</taxon>
        <taxon>Magnoliopsida</taxon>
        <taxon>eudicotyledons</taxon>
        <taxon>Gunneridae</taxon>
        <taxon>Pentapetalae</taxon>
        <taxon>rosids</taxon>
        <taxon>fabids</taxon>
        <taxon>Malpighiales</taxon>
        <taxon>Euphorbiaceae</taxon>
        <taxon>Crotonoideae</taxon>
        <taxon>Micrandreae</taxon>
        <taxon>Hevea</taxon>
    </lineage>
</organism>
<dbReference type="SUPFAM" id="SSF52058">
    <property type="entry name" value="L domain-like"/>
    <property type="match status" value="3"/>
</dbReference>
<keyword evidence="4" id="KW-0433">Leucine-rich repeat</keyword>
<evidence type="ECO:0000256" key="11">
    <source>
        <dbReference type="ARBA" id="ARBA00023180"/>
    </source>
</evidence>
<evidence type="ECO:0000256" key="12">
    <source>
        <dbReference type="SAM" id="Phobius"/>
    </source>
</evidence>
<feature type="signal peptide" evidence="13">
    <location>
        <begin position="1"/>
        <end position="23"/>
    </location>
</feature>
<evidence type="ECO:0000313" key="16">
    <source>
        <dbReference type="Proteomes" id="UP001174677"/>
    </source>
</evidence>
<evidence type="ECO:0000256" key="4">
    <source>
        <dbReference type="ARBA" id="ARBA00022614"/>
    </source>
</evidence>
<keyword evidence="6 13" id="KW-0732">Signal</keyword>
<sequence length="988" mass="110543">MKTFTTILEMLLLLLILVETVLYTCSCSGAYSSPLCIESERDALLEFKRGLTDPLNLLSSWDAEMSQDCCAWKGVACSNKTGHVFKLDLRFEYGYLGGEINPSLLNLTYLSYLDLSLNNFFGIEIPRFLGSLENLNYLNLSYSGFMGKVPHHLGNLSNLQSLDLSTWNQDLTVENLDFVQSLSSLKYLELSGVILSNPENWLHSINMLPALVELHLSSCHILKISHFLHVNFTSLDVLDLSFNYFSSPIPQWLFNISKIQRLDLSSNAFQGPIPREMGNYSLVVVLDLSYNHLEGEVPEKLSNLCNLQDLNLANNHFSGEVFGPLIASPSRCIKSSLKSLNVAFNKFRGSLPDQLGQFQHLESLDISNNYLNGPITASIGRLSSLRKLFLKGNYLNGSIPQSLGQLSNLEMLDVAGNSLKGIVSELHFSNLTSLTELHMEGNSLVFDVDPTWAPPFQLVWIGLSSCKLGPNFPQWLKTQMNIEFLMMSNASISDRIPAWFENISSSIIRLDLSHNQITKKLPKLRKLRFGDLYRHRSIYLDSNKFDGPLTPFPSDTADLDISDNLLCGQVPKKIGTMMPHLESFVISTNHLRGTIPVSVCELKNLAILDLSANHLSGRLPRCWKKLQDLKVVDLANNNLSGHIPFSFGFMQQLLSLHLQNNSFQGKFPRSLSKLKCLRTVDLSLNAFAGFIPQWLGENLSSLRVLDVHSNKFDGEIPPQLCSLASLRILNLANNNMIGNIPNCFDNFTGMIVDEIGDYRNYHFLAYSSYIPGSQSVAYDENLLAYIKGMELEYTSSLQYLFSIDLSGNNLVGEIPKGIMSLLKLQNLNLSGNNLTGHIPLNIGNLKLLESLDLSRNELCGSIPTSISDLNFLSHLNLSFNNLSGRIPLGNQLQTLDDKSIYIGNNGLCGHPLKSCPKNQLPQGHDHAERIESEIDMLWFYQGLGMGSAVGFWGVCSILYFKVSWRNAYFQSIDRIYKKLEGIVTEKVP</sequence>